<comment type="caution">
    <text evidence="1">The sequence shown here is derived from an EMBL/GenBank/DDBJ whole genome shotgun (WGS) entry which is preliminary data.</text>
</comment>
<dbReference type="AlphaFoldDB" id="A0A5C5ZY02"/>
<accession>A0A5C5ZY02</accession>
<protein>
    <submittedName>
        <fullName evidence="1">Uncharacterized protein</fullName>
    </submittedName>
</protein>
<name>A0A5C5ZY02_9BACT</name>
<evidence type="ECO:0000313" key="1">
    <source>
        <dbReference type="EMBL" id="TWT92036.1"/>
    </source>
</evidence>
<evidence type="ECO:0000313" key="2">
    <source>
        <dbReference type="Proteomes" id="UP000320176"/>
    </source>
</evidence>
<organism evidence="1 2">
    <name type="scientific">Stieleria varia</name>
    <dbReference type="NCBI Taxonomy" id="2528005"/>
    <lineage>
        <taxon>Bacteria</taxon>
        <taxon>Pseudomonadati</taxon>
        <taxon>Planctomycetota</taxon>
        <taxon>Planctomycetia</taxon>
        <taxon>Pirellulales</taxon>
        <taxon>Pirellulaceae</taxon>
        <taxon>Stieleria</taxon>
    </lineage>
</organism>
<dbReference type="EMBL" id="SJPN01000012">
    <property type="protein sequence ID" value="TWT92036.1"/>
    <property type="molecule type" value="Genomic_DNA"/>
</dbReference>
<reference evidence="1 2" key="1">
    <citation type="submission" date="2019-02" db="EMBL/GenBank/DDBJ databases">
        <title>Deep-cultivation of Planctomycetes and their phenomic and genomic characterization uncovers novel biology.</title>
        <authorList>
            <person name="Wiegand S."/>
            <person name="Jogler M."/>
            <person name="Boedeker C."/>
            <person name="Pinto D."/>
            <person name="Vollmers J."/>
            <person name="Rivas-Marin E."/>
            <person name="Kohn T."/>
            <person name="Peeters S.H."/>
            <person name="Heuer A."/>
            <person name="Rast P."/>
            <person name="Oberbeckmann S."/>
            <person name="Bunk B."/>
            <person name="Jeske O."/>
            <person name="Meyerdierks A."/>
            <person name="Storesund J.E."/>
            <person name="Kallscheuer N."/>
            <person name="Luecker S."/>
            <person name="Lage O.M."/>
            <person name="Pohl T."/>
            <person name="Merkel B.J."/>
            <person name="Hornburger P."/>
            <person name="Mueller R.-W."/>
            <person name="Bruemmer F."/>
            <person name="Labrenz M."/>
            <person name="Spormann A.M."/>
            <person name="Op Den Camp H."/>
            <person name="Overmann J."/>
            <person name="Amann R."/>
            <person name="Jetten M.S.M."/>
            <person name="Mascher T."/>
            <person name="Medema M.H."/>
            <person name="Devos D.P."/>
            <person name="Kaster A.-K."/>
            <person name="Ovreas L."/>
            <person name="Rohde M."/>
            <person name="Galperin M.Y."/>
            <person name="Jogler C."/>
        </authorList>
    </citation>
    <scope>NUCLEOTIDE SEQUENCE [LARGE SCALE GENOMIC DNA]</scope>
    <source>
        <strain evidence="1 2">Pla52n</strain>
    </source>
</reference>
<gene>
    <name evidence="1" type="ORF">Pla52n_63320</name>
</gene>
<proteinExistence type="predicted"/>
<keyword evidence="2" id="KW-1185">Reference proteome</keyword>
<dbReference type="Proteomes" id="UP000320176">
    <property type="component" value="Unassembled WGS sequence"/>
</dbReference>
<sequence>MSLRCAAMVGGTRVVIGFRSGGQASIYCGEEPVFQFNGSGELRRVYDQGQRYAADAGRLVHLQRIAKVSRLQLVPQPISGERFEEIAASWRDWYARICQTDDSRWLSPDGDAALFLQRLNAWLPGKADLVIASTANA</sequence>